<dbReference type="PRINTS" id="PR00793">
    <property type="entry name" value="PROAMNOPTASE"/>
</dbReference>
<dbReference type="STRING" id="205917.A0A4Y9YKE1"/>
<dbReference type="GO" id="GO:0008233">
    <property type="term" value="F:peptidase activity"/>
    <property type="evidence" value="ECO:0007669"/>
    <property type="project" value="InterPro"/>
</dbReference>
<keyword evidence="4" id="KW-1133">Transmembrane helix</keyword>
<keyword evidence="2" id="KW-0378">Hydrolase</keyword>
<dbReference type="EMBL" id="SEOQ01000435">
    <property type="protein sequence ID" value="TFY63036.1"/>
    <property type="molecule type" value="Genomic_DNA"/>
</dbReference>
<protein>
    <recommendedName>
        <fullName evidence="5">AB hydrolase-1 domain-containing protein</fullName>
    </recommendedName>
</protein>
<comment type="similarity">
    <text evidence="1">Belongs to the peptidase S33 family.</text>
</comment>
<comment type="similarity">
    <text evidence="3">Belongs to the ustYa family.</text>
</comment>
<dbReference type="PANTHER" id="PTHR43798:SF33">
    <property type="entry name" value="HYDROLASE, PUTATIVE (AFU_ORTHOLOGUE AFUA_2G14860)-RELATED"/>
    <property type="match status" value="1"/>
</dbReference>
<dbReference type="InterPro" id="IPR050266">
    <property type="entry name" value="AB_hydrolase_sf"/>
</dbReference>
<dbReference type="NCBIfam" id="TIGR01250">
    <property type="entry name" value="pro_imino_pep_2"/>
    <property type="match status" value="1"/>
</dbReference>
<evidence type="ECO:0000256" key="1">
    <source>
        <dbReference type="ARBA" id="ARBA00010088"/>
    </source>
</evidence>
<evidence type="ECO:0000256" key="3">
    <source>
        <dbReference type="ARBA" id="ARBA00035112"/>
    </source>
</evidence>
<keyword evidence="7" id="KW-1185">Reference proteome</keyword>
<dbReference type="GO" id="GO:0016020">
    <property type="term" value="C:membrane"/>
    <property type="evidence" value="ECO:0007669"/>
    <property type="project" value="TreeGrafter"/>
</dbReference>
<name>A0A4Y9YKE1_9AGAM</name>
<evidence type="ECO:0000256" key="2">
    <source>
        <dbReference type="ARBA" id="ARBA00022801"/>
    </source>
</evidence>
<comment type="caution">
    <text evidence="6">The sequence shown here is derived from an EMBL/GenBank/DDBJ whole genome shotgun (WGS) entry which is preliminary data.</text>
</comment>
<dbReference type="GO" id="GO:0043386">
    <property type="term" value="P:mycotoxin biosynthetic process"/>
    <property type="evidence" value="ECO:0007669"/>
    <property type="project" value="InterPro"/>
</dbReference>
<dbReference type="OrthoDB" id="190201at2759"/>
<dbReference type="Gene3D" id="3.40.50.1820">
    <property type="entry name" value="alpha/beta hydrolase"/>
    <property type="match status" value="1"/>
</dbReference>
<dbReference type="PANTHER" id="PTHR43798">
    <property type="entry name" value="MONOACYLGLYCEROL LIPASE"/>
    <property type="match status" value="1"/>
</dbReference>
<keyword evidence="4" id="KW-0472">Membrane</keyword>
<gene>
    <name evidence="6" type="ORF">EVG20_g6489</name>
</gene>
<dbReference type="InterPro" id="IPR002410">
    <property type="entry name" value="Peptidase_S33"/>
</dbReference>
<feature type="transmembrane region" description="Helical" evidence="4">
    <location>
        <begin position="7"/>
        <end position="28"/>
    </location>
</feature>
<dbReference type="InterPro" id="IPR005945">
    <property type="entry name" value="Pro_imino_pep"/>
</dbReference>
<reference evidence="6 7" key="1">
    <citation type="submission" date="2019-02" db="EMBL/GenBank/DDBJ databases">
        <title>Genome sequencing of the rare red list fungi Dentipellis fragilis.</title>
        <authorList>
            <person name="Buettner E."/>
            <person name="Kellner H."/>
        </authorList>
    </citation>
    <scope>NUCLEOTIDE SEQUENCE [LARGE SCALE GENOMIC DNA]</scope>
    <source>
        <strain evidence="6 7">DSM 105465</strain>
    </source>
</reference>
<sequence length="475" mass="53678">MAKSHPSLALHISLACITTVALVIWLGFKSYVGSTRRDLELEYSWIGDDNPLLWPLPESEPVVLYPEDQHRYTMYGPNSKAEWAALVPRNGTVRLGPHGRTFSIAMFHQLRCLDMIREAMVHMEVEIEERDPVVDHCVNYLRQIVLCHAHTAIESSVSTCVPSPDRTFNESFHQMSDVKVTEGTIPFAIDGETYQTWYKLHGDLSSSRPPLVVLHGGPGLSHDYLNPIADLAQRTPPTPVLFYDQLGGARSTHLPSKPRSFWTLDLFIAELENVLAHFNIAGAFDLLGHSWGAVLGSEFVVRHQPKGLRHLVLANGLANSQIRNEARKKLLFKLPEDARKTIVEHEAAGTTTEQVYKDALRVFYATFACTLDPPPPELIYSISQAEDDSAGGVVLDNVRKSFLENDWDITDRLHLIHVPTLLINGENDYMTDDVQAPFFQGIAKVKWVKFAKSSHVPHWEERERYMDQVSRFLEL</sequence>
<dbReference type="InterPro" id="IPR000073">
    <property type="entry name" value="AB_hydrolase_1"/>
</dbReference>
<feature type="domain" description="AB hydrolase-1" evidence="5">
    <location>
        <begin position="209"/>
        <end position="461"/>
    </location>
</feature>
<dbReference type="Pfam" id="PF11807">
    <property type="entry name" value="UstYa"/>
    <property type="match status" value="1"/>
</dbReference>
<evidence type="ECO:0000259" key="5">
    <source>
        <dbReference type="Pfam" id="PF00561"/>
    </source>
</evidence>
<dbReference type="PROSITE" id="PS51257">
    <property type="entry name" value="PROKAR_LIPOPROTEIN"/>
    <property type="match status" value="1"/>
</dbReference>
<dbReference type="Pfam" id="PF00561">
    <property type="entry name" value="Abhydrolase_1"/>
    <property type="match status" value="1"/>
</dbReference>
<accession>A0A4Y9YKE1</accession>
<keyword evidence="4" id="KW-0812">Transmembrane</keyword>
<dbReference type="AlphaFoldDB" id="A0A4Y9YKE1"/>
<dbReference type="InterPro" id="IPR029058">
    <property type="entry name" value="AB_hydrolase_fold"/>
</dbReference>
<evidence type="ECO:0000313" key="7">
    <source>
        <dbReference type="Proteomes" id="UP000298327"/>
    </source>
</evidence>
<proteinExistence type="inferred from homology"/>
<evidence type="ECO:0000256" key="4">
    <source>
        <dbReference type="SAM" id="Phobius"/>
    </source>
</evidence>
<dbReference type="GO" id="GO:0006508">
    <property type="term" value="P:proteolysis"/>
    <property type="evidence" value="ECO:0007669"/>
    <property type="project" value="InterPro"/>
</dbReference>
<dbReference type="SUPFAM" id="SSF53474">
    <property type="entry name" value="alpha/beta-Hydrolases"/>
    <property type="match status" value="1"/>
</dbReference>
<evidence type="ECO:0000313" key="6">
    <source>
        <dbReference type="EMBL" id="TFY63036.1"/>
    </source>
</evidence>
<dbReference type="InterPro" id="IPR021765">
    <property type="entry name" value="UstYa-like"/>
</dbReference>
<dbReference type="Proteomes" id="UP000298327">
    <property type="component" value="Unassembled WGS sequence"/>
</dbReference>
<organism evidence="6 7">
    <name type="scientific">Dentipellis fragilis</name>
    <dbReference type="NCBI Taxonomy" id="205917"/>
    <lineage>
        <taxon>Eukaryota</taxon>
        <taxon>Fungi</taxon>
        <taxon>Dikarya</taxon>
        <taxon>Basidiomycota</taxon>
        <taxon>Agaricomycotina</taxon>
        <taxon>Agaricomycetes</taxon>
        <taxon>Russulales</taxon>
        <taxon>Hericiaceae</taxon>
        <taxon>Dentipellis</taxon>
    </lineage>
</organism>